<dbReference type="STRING" id="317655.Sala_1990"/>
<feature type="domain" description="Rcc01698-like C-terminal" evidence="2">
    <location>
        <begin position="498"/>
        <end position="592"/>
    </location>
</feature>
<dbReference type="EMBL" id="CP000356">
    <property type="protein sequence ID" value="ABF53701.1"/>
    <property type="molecule type" value="Genomic_DNA"/>
</dbReference>
<keyword evidence="4" id="KW-1185">Reference proteome</keyword>
<dbReference type="Pfam" id="PF13550">
    <property type="entry name" value="Phage-tail_3"/>
    <property type="match status" value="1"/>
</dbReference>
<dbReference type="HOGENOM" id="CLU_007148_2_0_5"/>
<dbReference type="Proteomes" id="UP000006578">
    <property type="component" value="Chromosome"/>
</dbReference>
<evidence type="ECO:0000259" key="2">
    <source>
        <dbReference type="Pfam" id="PF23666"/>
    </source>
</evidence>
<reference evidence="3 4" key="1">
    <citation type="journal article" date="2009" name="Proc. Natl. Acad. Sci. U.S.A.">
        <title>The genomic basis of trophic strategy in marine bacteria.</title>
        <authorList>
            <person name="Lauro F.M."/>
            <person name="McDougald D."/>
            <person name="Thomas T."/>
            <person name="Williams T.J."/>
            <person name="Egan S."/>
            <person name="Rice S."/>
            <person name="DeMaere M.Z."/>
            <person name="Ting L."/>
            <person name="Ertan H."/>
            <person name="Johnson J."/>
            <person name="Ferriera S."/>
            <person name="Lapidus A."/>
            <person name="Anderson I."/>
            <person name="Kyrpides N."/>
            <person name="Munk A.C."/>
            <person name="Detter C."/>
            <person name="Han C.S."/>
            <person name="Brown M.V."/>
            <person name="Robb F.T."/>
            <person name="Kjelleberg S."/>
            <person name="Cavicchioli R."/>
        </authorList>
    </citation>
    <scope>NUCLEOTIDE SEQUENCE [LARGE SCALE GENOMIC DNA]</scope>
    <source>
        <strain evidence="4">DSM 13593 / LMG 18877 / RB2256</strain>
    </source>
</reference>
<protein>
    <submittedName>
        <fullName evidence="3">Uncharacterized protein</fullName>
    </submittedName>
</protein>
<dbReference type="InterPro" id="IPR056490">
    <property type="entry name" value="Rcc01698_C"/>
</dbReference>
<gene>
    <name evidence="3" type="ordered locus">Sala_1990</name>
</gene>
<dbReference type="Pfam" id="PF23666">
    <property type="entry name" value="Rcc01698_C"/>
    <property type="match status" value="1"/>
</dbReference>
<sequence length="742" mass="77575">MPRCARRRDGACDKETMMATLVLTVAGGLIGGPVGAAIGAALGQQVDAAILAPRRREGPRLADLKVQASTYGQQIPQLFGTMRVAGSVIWATDLIERREKRGGGKGRPSTTEYSYAVSLAIALSSRPIRAIRRIWADGNLLRGTSGSFRERCTFRWYDGSEDQMPDPLIASALGIASASGFRGMAYAVFEELELGGFGNRIPSLTFEVEADAGSIDAGLIGARLLDDAVRCGGDWGFSGYAASGDRARDALTPLFEADGVRLLSGPGGWRLAPAAQAGEAVALADFREKRRGEEAAVDTERRRAPLASLPGTMRLRHYEPDRDYQLGQQTSHVAGGGAREERIDLPAALPAASARALAARLAGAAADGRETMALRADLAAAALTVGQVVMLADGSGWRLAERTIRGDEIWLELRRHQPLPATGLPADPGVPVGAPDWPDATGTIRVLDLPNLGSPAASAPRVLVAGAGSNDGWRGADLWFVPAPGAEPIAAGTLRPAAALGHLAAPLEAGSADLFDLANAAIVELTNPAMTLESVDDAALLGGANRAMLGSELLQFGRAEVVAPGLWRLSHLLRGRAGTRDAMIHDAGEAFVLLDDSAALLLPETLSGWTESGEAVLQWIARGGTAMSEVAVPMAGRALRPLAPVHGRLSPDGAGGATAGWVRRSRVDTGWRDQVDLPVGENREAWRVALAPPVPGIGPWELSSPVLAIAAGELATVPPGTALEVRQVGDFALSPPLFIPLT</sequence>
<name>Q1GRM1_SPHAL</name>
<evidence type="ECO:0000259" key="1">
    <source>
        <dbReference type="Pfam" id="PF13550"/>
    </source>
</evidence>
<proteinExistence type="predicted"/>
<dbReference type="InterPro" id="IPR032876">
    <property type="entry name" value="J_dom"/>
</dbReference>
<feature type="domain" description="Tip attachment protein J" evidence="1">
    <location>
        <begin position="245"/>
        <end position="400"/>
    </location>
</feature>
<organism evidence="3 4">
    <name type="scientific">Sphingopyxis alaskensis (strain DSM 13593 / LMG 18877 / RB2256)</name>
    <name type="common">Sphingomonas alaskensis</name>
    <dbReference type="NCBI Taxonomy" id="317655"/>
    <lineage>
        <taxon>Bacteria</taxon>
        <taxon>Pseudomonadati</taxon>
        <taxon>Pseudomonadota</taxon>
        <taxon>Alphaproteobacteria</taxon>
        <taxon>Sphingomonadales</taxon>
        <taxon>Sphingomonadaceae</taxon>
        <taxon>Sphingopyxis</taxon>
    </lineage>
</organism>
<evidence type="ECO:0000313" key="3">
    <source>
        <dbReference type="EMBL" id="ABF53701.1"/>
    </source>
</evidence>
<dbReference type="KEGG" id="sal:Sala_1990"/>
<dbReference type="eggNOG" id="ENOG502Z84H">
    <property type="taxonomic scope" value="Bacteria"/>
</dbReference>
<evidence type="ECO:0000313" key="4">
    <source>
        <dbReference type="Proteomes" id="UP000006578"/>
    </source>
</evidence>
<dbReference type="AlphaFoldDB" id="Q1GRM1"/>
<accession>Q1GRM1</accession>